<gene>
    <name evidence="2" type="ORF">BVL52_20580</name>
</gene>
<dbReference type="Proteomes" id="UP000189310">
    <property type="component" value="Unassembled WGS sequence"/>
</dbReference>
<protein>
    <recommendedName>
        <fullName evidence="1">GIY-YIG domain-containing protein</fullName>
    </recommendedName>
</protein>
<evidence type="ECO:0000313" key="3">
    <source>
        <dbReference type="Proteomes" id="UP000189310"/>
    </source>
</evidence>
<evidence type="ECO:0000313" key="2">
    <source>
        <dbReference type="EMBL" id="ONN70634.1"/>
    </source>
</evidence>
<dbReference type="InterPro" id="IPR000305">
    <property type="entry name" value="GIY-YIG_endonuc"/>
</dbReference>
<dbReference type="EMBL" id="MTLN01000008">
    <property type="protein sequence ID" value="ONN70634.1"/>
    <property type="molecule type" value="Genomic_DNA"/>
</dbReference>
<accession>A0ABX3IRZ5</accession>
<keyword evidence="3" id="KW-1185">Reference proteome</keyword>
<reference evidence="2 3" key="1">
    <citation type="submission" date="2017-01" db="EMBL/GenBank/DDBJ databases">
        <title>Pseudomonas psychrotolerans genome sequencing and assembly.</title>
        <authorList>
            <person name="Vyas B."/>
            <person name="Mayilraj S."/>
        </authorList>
    </citation>
    <scope>NUCLEOTIDE SEQUENCE [LARGE SCALE GENOMIC DNA]</scope>
    <source>
        <strain evidence="2 3">SDS18</strain>
    </source>
</reference>
<dbReference type="PROSITE" id="PS50164">
    <property type="entry name" value="GIY_YIG"/>
    <property type="match status" value="1"/>
</dbReference>
<comment type="caution">
    <text evidence="2">The sequence shown here is derived from an EMBL/GenBank/DDBJ whole genome shotgun (WGS) entry which is preliminary data.</text>
</comment>
<evidence type="ECO:0000259" key="1">
    <source>
        <dbReference type="PROSITE" id="PS50164"/>
    </source>
</evidence>
<organism evidence="2 3">
    <name type="scientific">Pseudomonas oryzihabitans</name>
    <dbReference type="NCBI Taxonomy" id="47885"/>
    <lineage>
        <taxon>Bacteria</taxon>
        <taxon>Pseudomonadati</taxon>
        <taxon>Pseudomonadota</taxon>
        <taxon>Gammaproteobacteria</taxon>
        <taxon>Pseudomonadales</taxon>
        <taxon>Pseudomonadaceae</taxon>
        <taxon>Pseudomonas</taxon>
    </lineage>
</organism>
<name>A0ABX3IRZ5_9PSED</name>
<feature type="domain" description="GIY-YIG" evidence="1">
    <location>
        <begin position="23"/>
        <end position="104"/>
    </location>
</feature>
<sequence>MEFESIIINWHGPVAPEEVDTYHEGGLYIITGYKRYERNDQIQYIGITERNFSSRLDRHHKISEVTRDRRIWVGQIVYPTEASRTKLERAEGMLIYALQPDLNERKKVTLPRPAVVVSHWFNAKGAPRFNRQGIFACFPDVISWDGEHWREGNLRVFEN</sequence>
<dbReference type="RefSeq" id="WP_077172912.1">
    <property type="nucleotide sequence ID" value="NZ_MTLN01000008.1"/>
</dbReference>
<proteinExistence type="predicted"/>